<proteinExistence type="predicted"/>
<evidence type="ECO:0000256" key="5">
    <source>
        <dbReference type="SAM" id="MobiDB-lite"/>
    </source>
</evidence>
<evidence type="ECO:0000256" key="4">
    <source>
        <dbReference type="ARBA" id="ARBA00022829"/>
    </source>
</evidence>
<keyword evidence="7" id="KW-0131">Cell cycle</keyword>
<dbReference type="EC" id="3.4.22.49" evidence="2"/>
<keyword evidence="7" id="KW-0132">Cell division</keyword>
<evidence type="ECO:0000256" key="1">
    <source>
        <dbReference type="ARBA" id="ARBA00000451"/>
    </source>
</evidence>
<dbReference type="EMBL" id="AZHC01000025">
    <property type="protein sequence ID" value="OAA38568.1"/>
    <property type="molecule type" value="Genomic_DNA"/>
</dbReference>
<dbReference type="GO" id="GO:0004197">
    <property type="term" value="F:cysteine-type endopeptidase activity"/>
    <property type="evidence" value="ECO:0007669"/>
    <property type="project" value="InterPro"/>
</dbReference>
<evidence type="ECO:0000313" key="8">
    <source>
        <dbReference type="Proteomes" id="UP000243498"/>
    </source>
</evidence>
<dbReference type="InterPro" id="IPR011990">
    <property type="entry name" value="TPR-like_helical_dom_sf"/>
</dbReference>
<protein>
    <recommendedName>
        <fullName evidence="2">separase</fullName>
        <ecNumber evidence="2">3.4.22.49</ecNumber>
    </recommendedName>
</protein>
<evidence type="ECO:0000256" key="3">
    <source>
        <dbReference type="ARBA" id="ARBA00022801"/>
    </source>
</evidence>
<feature type="region of interest" description="Disordered" evidence="5">
    <location>
        <begin position="1442"/>
        <end position="1466"/>
    </location>
</feature>
<evidence type="ECO:0000313" key="7">
    <source>
        <dbReference type="EMBL" id="OAA38568.1"/>
    </source>
</evidence>
<dbReference type="STRING" id="1081105.A0A162J2I4"/>
<dbReference type="InterPro" id="IPR030397">
    <property type="entry name" value="SEPARIN_core_dom"/>
</dbReference>
<reference evidence="7 8" key="1">
    <citation type="journal article" date="2016" name="Genome Biol. Evol.">
        <title>Divergent and convergent evolution of fungal pathogenicity.</title>
        <authorList>
            <person name="Shang Y."/>
            <person name="Xiao G."/>
            <person name="Zheng P."/>
            <person name="Cen K."/>
            <person name="Zhan S."/>
            <person name="Wang C."/>
        </authorList>
    </citation>
    <scope>NUCLEOTIDE SEQUENCE [LARGE SCALE GENOMIC DNA]</scope>
    <source>
        <strain evidence="7 8">RCEF 4871</strain>
    </source>
</reference>
<dbReference type="GO" id="GO:0051307">
    <property type="term" value="P:meiotic chromosome separation"/>
    <property type="evidence" value="ECO:0007669"/>
    <property type="project" value="TreeGrafter"/>
</dbReference>
<dbReference type="Pfam" id="PF03568">
    <property type="entry name" value="Separin_C"/>
    <property type="match status" value="1"/>
</dbReference>
<dbReference type="PANTHER" id="PTHR12792:SF0">
    <property type="entry name" value="SEPARIN"/>
    <property type="match status" value="1"/>
</dbReference>
<keyword evidence="3" id="KW-0378">Hydrolase</keyword>
<dbReference type="GO" id="GO:0005737">
    <property type="term" value="C:cytoplasm"/>
    <property type="evidence" value="ECO:0007669"/>
    <property type="project" value="TreeGrafter"/>
</dbReference>
<keyword evidence="4" id="KW-0159">Chromosome partition</keyword>
<dbReference type="GO" id="GO:0072686">
    <property type="term" value="C:mitotic spindle"/>
    <property type="evidence" value="ECO:0007669"/>
    <property type="project" value="TreeGrafter"/>
</dbReference>
<evidence type="ECO:0000259" key="6">
    <source>
        <dbReference type="PROSITE" id="PS51700"/>
    </source>
</evidence>
<dbReference type="Gene3D" id="1.25.40.10">
    <property type="entry name" value="Tetratricopeptide repeat domain"/>
    <property type="match status" value="1"/>
</dbReference>
<sequence>MASLQASTDAVKAAVSSTTTCTPATVVTLKGLLLAESDSSAPITKPTPKISRTTTTTKLSKASAATGKPSTVHSRDEQLSSRDRTILATNVINAALKALTEAAKPPPPSTPRKQVDNAVQAASKRTLRRSLSTPLSPMQPRILNRVATSPVVPIAKVKVGLSAHSTGCLAIVECARVAFASLRSLKPSSQDAQYDFQVENGMSAFVGKLLALNMHDQALRELRILKDRLDPAAPTESLRTVKSTPAQNKTVATCLVAELLEFRGKIPKQSLAAITCFQIQLIKLIGATRKPAHIEALVPMLLEKNASCPVNLLSKLADAGGKQTQKAARQMASLSQALLSMLPSVSSQDDEVAVEHRLSPSPQNVFELQALAFRTQLRWWKLAGHQGNVDEEVLALFSRCMRAFARRHKTDDTFLYRSLAAAYEELMQIIRSHRLEPSTCSKSPLSSIYQVLGTTAHAARQYDSACCWFESHKATMSSESDSVVVLCSVSARILATALKKQDLDADIEGAIQEVTDSLEGSLSGTLTELNELLESLSATRRSVVGLLMKELDPNAVPKAIPQTTRSLLKNFILRYPRFLRRWLGTAPGKEAPAKQILQFDQRKQAVLQSINQTLDATLMVVKCEIQSGALDWHQIDDVLQHCAGLLDSVFDPLLSPARIEQLGGYHVKISTLYFSNFMELRKVGNRTKDVNKQLLQSLSRSIDAVKERSSCLKERAQLSMKLELFAEICKVSGRGEEAVGTLRSICTNMAEDGVLSDVALALAKLPPTLAWATTEKASSLSRTLRSIAKLDKSWNDWTFFLPESERAAVLEHLMHLSTEPMGHGVPLRLSDSTPAALLRIYSLDKHPIRRFRVLLHLFYQNIGEDEGLTEITSNLDQVSRQLQKKDKGEDGSLTQFIPHLQAYHSSLAALANSNDGLQASVIEKSISCWKAILASYQSNDDLYTKIDNPQTLIDFLQTLNRLAELRGESELQISISELSIAIVKAVAEYSGTFDDGLILHNSHLATQYVSIGRYAQAYGVLEVSKELFEQNEGVSQRVAADFYLSQAEYYAGVGSLDEALLCINKANDVCGQSYTSWAQTKFQANLMISVSALIQSLVSLQTGSVDDALAYIRSSVRTLSHDWAKLEATCSTPDSNTFETSLAGLDLKASKLKSAGPRLWGLAVPLLRCLLHISSVYAHIGMFQETIYYAESAWKIAESTQASLYRAQVIAWTGSVYLKAGRLEKALYTLADAKHHIPNAICSSRVHFAQKLGELYFEMGDEDKADEYLRIAEETLQLMGVASNNSGCGDNSKVPVTKARATTAKATRTTRNAKAKLAPVTRPTARRPVTAKAQTVTVAEAAVQLPKDTYQTSLLAAVLLSRAIGYIQKKDWSSALSILDQAKELPKLFGTLSLEQIVTATSLIGHSMEQMISDPVFSVMQDSTISFPAIANSAGRLSMDKNSLVASPPRRGRAAVGDRKTTTKDKAGPAFADALRRAQDILMKAHGPTLSTSDSSMVHRLSSMLQNTIILLSATSASKAKPILSSGLATVAVDLGRNITWTREQNTLAAASALPGAALSPVHRDSPPNAPRGSVTGLAEDMAAFQKSYVDLLPSNWNVISLSLSDSCHDLSITKLQAGHSPFILRLPLERANCRDADAEIFNFEQGREELVAIVKLANETSHSARDFSAKGKRGEWWAEREALDTRLKNLLSTVETTWLGGFKGIFSQHPRRTDLLSRFQKSFQQILDGSLPSRNRMRGKKASKAPPVNLDPRILDLFIGLGDPAEPDCDYDEALNDLLYFVVDILQFHGERNAYDEIDFDAMVVETYDALRGYYSALNSGSKRQDGSHTILVLDKALHAFPWESLPCMEGLALSRVPSLACLRQLITESSTRCVSSRPAEGHCVSRTGGTYMLNPSSDLKNTQSFFQSTFETLEGWNSIVNRCPQESEFEDALTKSEILLYFGHGSGAQYIRGKTIRRLEKCRATTFLMGCSSAALSEAGEFECYGPVWNYMMAGCPAVVGTLWDVTDRDIDRFAGRAFEEWGLFAQGTFREGDRKKAGGKTEGFGDVDVDSSGDFTKSEPASRLASQLLSGGSSLPEAVAKARDACRFKYLNAAAVVVYGIPVYISRG</sequence>
<dbReference type="PROSITE" id="PS51700">
    <property type="entry name" value="SEPARIN"/>
    <property type="match status" value="1"/>
</dbReference>
<comment type="caution">
    <text evidence="7">The sequence shown here is derived from an EMBL/GenBank/DDBJ whole genome shotgun (WGS) entry which is preliminary data.</text>
</comment>
<keyword evidence="8" id="KW-1185">Reference proteome</keyword>
<dbReference type="GO" id="GO:0044732">
    <property type="term" value="C:mitotic spindle pole body"/>
    <property type="evidence" value="ECO:0007669"/>
    <property type="project" value="TreeGrafter"/>
</dbReference>
<feature type="domain" description="Peptidase C50" evidence="6">
    <location>
        <begin position="1888"/>
        <end position="1984"/>
    </location>
</feature>
<feature type="region of interest" description="Disordered" evidence="5">
    <location>
        <begin position="39"/>
        <end position="81"/>
    </location>
</feature>
<dbReference type="OrthoDB" id="10255632at2759"/>
<organism evidence="7 8">
    <name type="scientific">Metarhizium rileyi (strain RCEF 4871)</name>
    <name type="common">Nomuraea rileyi</name>
    <dbReference type="NCBI Taxonomy" id="1649241"/>
    <lineage>
        <taxon>Eukaryota</taxon>
        <taxon>Fungi</taxon>
        <taxon>Dikarya</taxon>
        <taxon>Ascomycota</taxon>
        <taxon>Pezizomycotina</taxon>
        <taxon>Sordariomycetes</taxon>
        <taxon>Hypocreomycetidae</taxon>
        <taxon>Hypocreales</taxon>
        <taxon>Clavicipitaceae</taxon>
        <taxon>Metarhizium</taxon>
    </lineage>
</organism>
<feature type="compositionally biased region" description="Low complexity" evidence="5">
    <location>
        <begin position="42"/>
        <end position="66"/>
    </location>
</feature>
<name>A0A162J2I4_METRR</name>
<dbReference type="GO" id="GO:0005634">
    <property type="term" value="C:nucleus"/>
    <property type="evidence" value="ECO:0007669"/>
    <property type="project" value="InterPro"/>
</dbReference>
<dbReference type="InterPro" id="IPR005314">
    <property type="entry name" value="Peptidase_C50"/>
</dbReference>
<dbReference type="PANTHER" id="PTHR12792">
    <property type="entry name" value="EXTRA SPINDLE POLES 1-RELATED"/>
    <property type="match status" value="1"/>
</dbReference>
<accession>A0A162J2I4</accession>
<dbReference type="GO" id="GO:0051301">
    <property type="term" value="P:cell division"/>
    <property type="evidence" value="ECO:0007669"/>
    <property type="project" value="UniProtKB-KW"/>
</dbReference>
<dbReference type="GO" id="GO:0006508">
    <property type="term" value="P:proteolysis"/>
    <property type="evidence" value="ECO:0007669"/>
    <property type="project" value="InterPro"/>
</dbReference>
<feature type="region of interest" description="Disordered" evidence="5">
    <location>
        <begin position="2036"/>
        <end position="2061"/>
    </location>
</feature>
<dbReference type="Proteomes" id="UP000243498">
    <property type="component" value="Unassembled WGS sequence"/>
</dbReference>
<feature type="compositionally biased region" description="Basic and acidic residues" evidence="5">
    <location>
        <begin position="1456"/>
        <end position="1466"/>
    </location>
</feature>
<comment type="catalytic activity">
    <reaction evidence="1">
        <text>All bonds known to be hydrolyzed by this endopeptidase have arginine in P1 and an acidic residue in P4. P6 is often occupied by an acidic residue or by a hydroxy-amino-acid residue, the phosphorylation of which enhances cleavage.</text>
        <dbReference type="EC" id="3.4.22.49"/>
    </reaction>
</comment>
<evidence type="ECO:0000256" key="2">
    <source>
        <dbReference type="ARBA" id="ARBA00012489"/>
    </source>
</evidence>
<dbReference type="OMA" id="FWSRYIK"/>
<gene>
    <name evidence="7" type="ORF">NOR_06596</name>
</gene>
<dbReference type="SUPFAM" id="SSF48452">
    <property type="entry name" value="TPR-like"/>
    <property type="match status" value="1"/>
</dbReference>